<dbReference type="CDD" id="cd03442">
    <property type="entry name" value="BFIT_BACH"/>
    <property type="match status" value="1"/>
</dbReference>
<dbReference type="EMBL" id="AP027272">
    <property type="protein sequence ID" value="BDX07242.1"/>
    <property type="molecule type" value="Genomic_DNA"/>
</dbReference>
<evidence type="ECO:0000313" key="6">
    <source>
        <dbReference type="Proteomes" id="UP001333710"/>
    </source>
</evidence>
<dbReference type="Proteomes" id="UP001333710">
    <property type="component" value="Chromosome"/>
</dbReference>
<evidence type="ECO:0000256" key="1">
    <source>
        <dbReference type="ARBA" id="ARBA00010458"/>
    </source>
</evidence>
<proteinExistence type="inferred from homology"/>
<evidence type="ECO:0000256" key="2">
    <source>
        <dbReference type="ARBA" id="ARBA00022801"/>
    </source>
</evidence>
<comment type="similarity">
    <text evidence="1">Belongs to the acyl coenzyme A hydrolase family.</text>
</comment>
<dbReference type="PROSITE" id="PS51770">
    <property type="entry name" value="HOTDOG_ACOT"/>
    <property type="match status" value="1"/>
</dbReference>
<dbReference type="AlphaFoldDB" id="A0AA48HR90"/>
<dbReference type="GO" id="GO:0052816">
    <property type="term" value="F:long-chain fatty acyl-CoA hydrolase activity"/>
    <property type="evidence" value="ECO:0007669"/>
    <property type="project" value="TreeGrafter"/>
</dbReference>
<dbReference type="PANTHER" id="PTHR11049">
    <property type="entry name" value="ACYL COENZYME A THIOESTER HYDROLASE"/>
    <property type="match status" value="1"/>
</dbReference>
<feature type="domain" description="HotDog ACOT-type" evidence="4">
    <location>
        <begin position="7"/>
        <end position="119"/>
    </location>
</feature>
<accession>A0AA48HR90</accession>
<dbReference type="InterPro" id="IPR029069">
    <property type="entry name" value="HotDog_dom_sf"/>
</dbReference>
<evidence type="ECO:0000259" key="4">
    <source>
        <dbReference type="PROSITE" id="PS51770"/>
    </source>
</evidence>
<dbReference type="InterPro" id="IPR040170">
    <property type="entry name" value="Cytosol_ACT"/>
</dbReference>
<dbReference type="Pfam" id="PF03061">
    <property type="entry name" value="4HBT"/>
    <property type="match status" value="1"/>
</dbReference>
<dbReference type="GO" id="GO:0009062">
    <property type="term" value="P:fatty acid catabolic process"/>
    <property type="evidence" value="ECO:0007669"/>
    <property type="project" value="TreeGrafter"/>
</dbReference>
<keyword evidence="2 3" id="KW-0378">Hydrolase</keyword>
<dbReference type="Gene3D" id="3.10.129.10">
    <property type="entry name" value="Hotdog Thioesterase"/>
    <property type="match status" value="1"/>
</dbReference>
<evidence type="ECO:0000256" key="3">
    <source>
        <dbReference type="PROSITE-ProRule" id="PRU01106"/>
    </source>
</evidence>
<dbReference type="SUPFAM" id="SSF54637">
    <property type="entry name" value="Thioesterase/thiol ester dehydrase-isomerase"/>
    <property type="match status" value="1"/>
</dbReference>
<protein>
    <recommendedName>
        <fullName evidence="4">HotDog ACOT-type domain-containing protein</fullName>
    </recommendedName>
</protein>
<keyword evidence="6" id="KW-1185">Reference proteome</keyword>
<dbReference type="PANTHER" id="PTHR11049:SF31">
    <property type="entry name" value="HOTDOG ACOT-TYPE DOMAIN-CONTAINING PROTEIN"/>
    <property type="match status" value="1"/>
</dbReference>
<name>A0AA48HR90_9ALTE</name>
<sequence>MQFRIGIRMRFFSRRLVMPNDLNFANFLFGGRALEWIDEEAAIYAMCQLDTKFLVTKHIGAISFESSAAVGDVVEFGLATKKVGRTSLTVTCLVRNKATKKTICVADDIVFVMVDPDTRMPTPHGRTLEDLEKVTQQELENLNIQNS</sequence>
<evidence type="ECO:0000313" key="5">
    <source>
        <dbReference type="EMBL" id="BDX07242.1"/>
    </source>
</evidence>
<gene>
    <name evidence="5" type="ORF">MACH26_27630</name>
</gene>
<organism evidence="5 6">
    <name type="scientific">Planctobacterium marinum</name>
    <dbReference type="NCBI Taxonomy" id="1631968"/>
    <lineage>
        <taxon>Bacteria</taxon>
        <taxon>Pseudomonadati</taxon>
        <taxon>Pseudomonadota</taxon>
        <taxon>Gammaproteobacteria</taxon>
        <taxon>Alteromonadales</taxon>
        <taxon>Alteromonadaceae</taxon>
        <taxon>Planctobacterium</taxon>
    </lineage>
</organism>
<dbReference type="GO" id="GO:0005829">
    <property type="term" value="C:cytosol"/>
    <property type="evidence" value="ECO:0007669"/>
    <property type="project" value="TreeGrafter"/>
</dbReference>
<dbReference type="GO" id="GO:0006637">
    <property type="term" value="P:acyl-CoA metabolic process"/>
    <property type="evidence" value="ECO:0007669"/>
    <property type="project" value="TreeGrafter"/>
</dbReference>
<reference evidence="5" key="1">
    <citation type="submission" date="2023-01" db="EMBL/GenBank/DDBJ databases">
        <title>Complete genome sequence of Planctobacterium marinum strain Dej080120_11.</title>
        <authorList>
            <person name="Ueki S."/>
            <person name="Maruyama F."/>
        </authorList>
    </citation>
    <scope>NUCLEOTIDE SEQUENCE</scope>
    <source>
        <strain evidence="5">Dej080120_11</strain>
    </source>
</reference>
<dbReference type="InterPro" id="IPR006683">
    <property type="entry name" value="Thioestr_dom"/>
</dbReference>
<dbReference type="KEGG" id="pmaw:MACH26_27630"/>
<dbReference type="InterPro" id="IPR033120">
    <property type="entry name" value="HOTDOG_ACOT"/>
</dbReference>